<dbReference type="InterPro" id="IPR050855">
    <property type="entry name" value="NDM-1-like"/>
</dbReference>
<dbReference type="Gene3D" id="3.60.15.10">
    <property type="entry name" value="Ribonuclease Z/Hydroxyacylglutathione hydrolase-like"/>
    <property type="match status" value="1"/>
</dbReference>
<protein>
    <recommendedName>
        <fullName evidence="3">Metallo-beta-lactamase domain-containing protein</fullName>
    </recommendedName>
</protein>
<dbReference type="PANTHER" id="PTHR42951:SF14">
    <property type="entry name" value="METALLO-BETA-LACTAMASE SUPERFAMILY PROTEIN"/>
    <property type="match status" value="1"/>
</dbReference>
<sequence length="254" mass="28489">MKPDEVFGATSVLVEKNGKGLSVDTRFSKEHAEDIVAYIKEKQITLDTLYISYSDPDFYFGTAMMKEAFPDAKVLATASTVKRIKETNEAKQAVWQETLQDNAPDRILLPELAPSALTIDSDTLQIVGSDEEKQTLYQPTDKILLGGILTAADSHLFMADTKTRESQEQWLKDLEELTTFGATRVIPSHFASDNDFSPENIAFTKEYLERFMLSEATYTTSEGIIQDMKIAYPNLPDDSLEMSAKVVTGEMDWE</sequence>
<dbReference type="EMBL" id="AYSH01000008">
    <property type="protein sequence ID" value="EST90297.1"/>
    <property type="molecule type" value="Genomic_DNA"/>
</dbReference>
<dbReference type="Proteomes" id="UP000018126">
    <property type="component" value="Unassembled WGS sequence"/>
</dbReference>
<dbReference type="InterPro" id="IPR036866">
    <property type="entry name" value="RibonucZ/Hydroxyglut_hydro"/>
</dbReference>
<accession>V6Q697</accession>
<dbReference type="STRING" id="1408226.T233_00600"/>
<gene>
    <name evidence="1" type="ORF">T233_00600</name>
</gene>
<reference evidence="1 2" key="1">
    <citation type="journal article" date="2013" name="Genome Announc.">
        <title>High-Quality Draft Genome Sequence of Vagococcus lutrae Strain LBD1, Isolated from the Largemouth Bass Micropterus salmoides.</title>
        <authorList>
            <person name="Lebreton F."/>
            <person name="Valentino M.D."/>
            <person name="Duncan L.B."/>
            <person name="Zeng Q."/>
            <person name="Manson McGuire A."/>
            <person name="Earl A.M."/>
            <person name="Gilmore M.S."/>
        </authorList>
    </citation>
    <scope>NUCLEOTIDE SEQUENCE [LARGE SCALE GENOMIC DNA]</scope>
    <source>
        <strain evidence="1 2">LBD1</strain>
    </source>
</reference>
<comment type="caution">
    <text evidence="1">The sequence shown here is derived from an EMBL/GenBank/DDBJ whole genome shotgun (WGS) entry which is preliminary data.</text>
</comment>
<name>V6Q697_9ENTE</name>
<evidence type="ECO:0000313" key="2">
    <source>
        <dbReference type="Proteomes" id="UP000018126"/>
    </source>
</evidence>
<dbReference type="AlphaFoldDB" id="V6Q697"/>
<dbReference type="SUPFAM" id="SSF56281">
    <property type="entry name" value="Metallo-hydrolase/oxidoreductase"/>
    <property type="match status" value="1"/>
</dbReference>
<evidence type="ECO:0000313" key="1">
    <source>
        <dbReference type="EMBL" id="EST90297.1"/>
    </source>
</evidence>
<proteinExistence type="predicted"/>
<dbReference type="eggNOG" id="COG0491">
    <property type="taxonomic scope" value="Bacteria"/>
</dbReference>
<organism evidence="1 2">
    <name type="scientific">Vagococcus lutrae LBD1</name>
    <dbReference type="NCBI Taxonomy" id="1408226"/>
    <lineage>
        <taxon>Bacteria</taxon>
        <taxon>Bacillati</taxon>
        <taxon>Bacillota</taxon>
        <taxon>Bacilli</taxon>
        <taxon>Lactobacillales</taxon>
        <taxon>Enterococcaceae</taxon>
        <taxon>Vagococcus</taxon>
    </lineage>
</organism>
<dbReference type="PANTHER" id="PTHR42951">
    <property type="entry name" value="METALLO-BETA-LACTAMASE DOMAIN-CONTAINING"/>
    <property type="match status" value="1"/>
</dbReference>
<evidence type="ECO:0008006" key="3">
    <source>
        <dbReference type="Google" id="ProtNLM"/>
    </source>
</evidence>
<keyword evidence="2" id="KW-1185">Reference proteome</keyword>